<organism evidence="1 2">
    <name type="scientific">Persea americana</name>
    <name type="common">Avocado</name>
    <dbReference type="NCBI Taxonomy" id="3435"/>
    <lineage>
        <taxon>Eukaryota</taxon>
        <taxon>Viridiplantae</taxon>
        <taxon>Streptophyta</taxon>
        <taxon>Embryophyta</taxon>
        <taxon>Tracheophyta</taxon>
        <taxon>Spermatophyta</taxon>
        <taxon>Magnoliopsida</taxon>
        <taxon>Magnoliidae</taxon>
        <taxon>Laurales</taxon>
        <taxon>Lauraceae</taxon>
        <taxon>Persea</taxon>
    </lineage>
</organism>
<reference evidence="1 2" key="1">
    <citation type="journal article" date="2022" name="Hortic Res">
        <title>A haplotype resolved chromosomal level avocado genome allows analysis of novel avocado genes.</title>
        <authorList>
            <person name="Nath O."/>
            <person name="Fletcher S.J."/>
            <person name="Hayward A."/>
            <person name="Shaw L.M."/>
            <person name="Masouleh A.K."/>
            <person name="Furtado A."/>
            <person name="Henry R.J."/>
            <person name="Mitter N."/>
        </authorList>
    </citation>
    <scope>NUCLEOTIDE SEQUENCE [LARGE SCALE GENOMIC DNA]</scope>
    <source>
        <strain evidence="2">cv. Hass</strain>
    </source>
</reference>
<dbReference type="Proteomes" id="UP001234297">
    <property type="component" value="Chromosome 3"/>
</dbReference>
<evidence type="ECO:0000313" key="2">
    <source>
        <dbReference type="Proteomes" id="UP001234297"/>
    </source>
</evidence>
<name>A0ACC2LRD3_PERAE</name>
<protein>
    <submittedName>
        <fullName evidence="1">Uncharacterized protein</fullName>
    </submittedName>
</protein>
<comment type="caution">
    <text evidence="1">The sequence shown here is derived from an EMBL/GenBank/DDBJ whole genome shotgun (WGS) entry which is preliminary data.</text>
</comment>
<accession>A0ACC2LRD3</accession>
<dbReference type="EMBL" id="CM056811">
    <property type="protein sequence ID" value="KAJ8635642.1"/>
    <property type="molecule type" value="Genomic_DNA"/>
</dbReference>
<gene>
    <name evidence="1" type="ORF">MRB53_009909</name>
</gene>
<keyword evidence="2" id="KW-1185">Reference proteome</keyword>
<evidence type="ECO:0000313" key="1">
    <source>
        <dbReference type="EMBL" id="KAJ8635642.1"/>
    </source>
</evidence>
<proteinExistence type="predicted"/>
<sequence>MPAPLICLGILFFLTGSSIACFLNPTKLAKKTKGTEIPNHGITRADIVPNVTALDDFTPPPPPRPHMRAFDTKSIDKDNSREHECFFDGDFLPLNYQLNILYSRAVE</sequence>